<dbReference type="SMART" id="SM01012">
    <property type="entry name" value="ANTAR"/>
    <property type="match status" value="1"/>
</dbReference>
<dbReference type="PROSITE" id="PS50921">
    <property type="entry name" value="ANTAR"/>
    <property type="match status" value="1"/>
</dbReference>
<feature type="domain" description="ANTAR" evidence="5">
    <location>
        <begin position="167"/>
        <end position="228"/>
    </location>
</feature>
<reference evidence="6 7" key="1">
    <citation type="submission" date="2016-06" db="EMBL/GenBank/DDBJ databases">
        <authorList>
            <person name="Kjaerup R.B."/>
            <person name="Dalgaard T.S."/>
            <person name="Juul-Madsen H.R."/>
        </authorList>
    </citation>
    <scope>NUCLEOTIDE SEQUENCE [LARGE SCALE GENOMIC DNA]</scope>
    <source>
        <strain evidence="6 7">DSM 44871</strain>
    </source>
</reference>
<accession>A0A1C4ZFB9</accession>
<dbReference type="EMBL" id="FMCR01000006">
    <property type="protein sequence ID" value="SCF31658.1"/>
    <property type="molecule type" value="Genomic_DNA"/>
</dbReference>
<keyword evidence="4" id="KW-0804">Transcription</keyword>
<dbReference type="GO" id="GO:0016301">
    <property type="term" value="F:kinase activity"/>
    <property type="evidence" value="ECO:0007669"/>
    <property type="project" value="UniProtKB-KW"/>
</dbReference>
<dbReference type="InterPro" id="IPR036388">
    <property type="entry name" value="WH-like_DNA-bd_sf"/>
</dbReference>
<dbReference type="GO" id="GO:0003723">
    <property type="term" value="F:RNA binding"/>
    <property type="evidence" value="ECO:0007669"/>
    <property type="project" value="InterPro"/>
</dbReference>
<organism evidence="6 7">
    <name type="scientific">Micromonospora saelicesensis</name>
    <dbReference type="NCBI Taxonomy" id="285676"/>
    <lineage>
        <taxon>Bacteria</taxon>
        <taxon>Bacillati</taxon>
        <taxon>Actinomycetota</taxon>
        <taxon>Actinomycetes</taxon>
        <taxon>Micromonosporales</taxon>
        <taxon>Micromonosporaceae</taxon>
        <taxon>Micromonospora</taxon>
    </lineage>
</organism>
<dbReference type="InterPro" id="IPR029016">
    <property type="entry name" value="GAF-like_dom_sf"/>
</dbReference>
<dbReference type="SMART" id="SM00065">
    <property type="entry name" value="GAF"/>
    <property type="match status" value="1"/>
</dbReference>
<dbReference type="InterPro" id="IPR012074">
    <property type="entry name" value="GAF_ANTAR"/>
</dbReference>
<keyword evidence="3" id="KW-0805">Transcription regulation</keyword>
<dbReference type="PIRSF" id="PIRSF036625">
    <property type="entry name" value="GAF_ANTAR"/>
    <property type="match status" value="1"/>
</dbReference>
<dbReference type="Pfam" id="PF03861">
    <property type="entry name" value="ANTAR"/>
    <property type="match status" value="1"/>
</dbReference>
<evidence type="ECO:0000313" key="7">
    <source>
        <dbReference type="Proteomes" id="UP000198864"/>
    </source>
</evidence>
<evidence type="ECO:0000256" key="1">
    <source>
        <dbReference type="ARBA" id="ARBA00022679"/>
    </source>
</evidence>
<proteinExistence type="predicted"/>
<dbReference type="Pfam" id="PF13185">
    <property type="entry name" value="GAF_2"/>
    <property type="match status" value="1"/>
</dbReference>
<evidence type="ECO:0000313" key="6">
    <source>
        <dbReference type="EMBL" id="SCF31658.1"/>
    </source>
</evidence>
<dbReference type="InterPro" id="IPR003018">
    <property type="entry name" value="GAF"/>
</dbReference>
<dbReference type="Gene3D" id="1.10.10.10">
    <property type="entry name" value="Winged helix-like DNA-binding domain superfamily/Winged helix DNA-binding domain"/>
    <property type="match status" value="1"/>
</dbReference>
<dbReference type="RefSeq" id="WP_091405575.1">
    <property type="nucleotide sequence ID" value="NZ_FMCR01000006.1"/>
</dbReference>
<dbReference type="InterPro" id="IPR005561">
    <property type="entry name" value="ANTAR"/>
</dbReference>
<dbReference type="AlphaFoldDB" id="A0A1C4ZFB9"/>
<evidence type="ECO:0000259" key="5">
    <source>
        <dbReference type="PROSITE" id="PS50921"/>
    </source>
</evidence>
<dbReference type="Proteomes" id="UP000198864">
    <property type="component" value="Unassembled WGS sequence"/>
</dbReference>
<dbReference type="SUPFAM" id="SSF52172">
    <property type="entry name" value="CheY-like"/>
    <property type="match status" value="1"/>
</dbReference>
<evidence type="ECO:0000256" key="4">
    <source>
        <dbReference type="ARBA" id="ARBA00023163"/>
    </source>
</evidence>
<gene>
    <name evidence="6" type="ORF">GA0070561_5259</name>
</gene>
<dbReference type="STRING" id="285676.GA0070561_5259"/>
<dbReference type="Gene3D" id="3.30.450.40">
    <property type="match status" value="1"/>
</dbReference>
<dbReference type="SUPFAM" id="SSF55781">
    <property type="entry name" value="GAF domain-like"/>
    <property type="match status" value="1"/>
</dbReference>
<keyword evidence="2" id="KW-0418">Kinase</keyword>
<keyword evidence="1" id="KW-0808">Transferase</keyword>
<name>A0A1C4ZFB9_9ACTN</name>
<evidence type="ECO:0000256" key="3">
    <source>
        <dbReference type="ARBA" id="ARBA00023015"/>
    </source>
</evidence>
<dbReference type="InterPro" id="IPR011006">
    <property type="entry name" value="CheY-like_superfamily"/>
</dbReference>
<sequence>MAQQPIDPNVAISELGQIKLGETDLSGILTQVSELARRTIPGAEEVSVTLIKREGAHTAAFSGEMALRLDELQYEHGEGPCLEAARDAAVVSVTDMSEEARWPQWAAEAVQGGAHSSLSIGFPIQESVLGALNIYGAKVGAFDDDAVTLAQTFAGYAAVALANAHLYDATATLAAQMQLAMQSRAVIEQAKGIIMGERRCTPDEAFAVLAKVSQDSNRKLREVAAALVERATQPPSLKRDRGGLGNLP</sequence>
<evidence type="ECO:0000256" key="2">
    <source>
        <dbReference type="ARBA" id="ARBA00022777"/>
    </source>
</evidence>
<protein>
    <submittedName>
        <fullName evidence="6">GAF domain-containing protein</fullName>
    </submittedName>
</protein>